<name>A0A3S7P5N5_AERCA</name>
<proteinExistence type="inferred from homology"/>
<evidence type="ECO:0000256" key="2">
    <source>
        <dbReference type="ARBA" id="ARBA00022747"/>
    </source>
</evidence>
<dbReference type="Gene3D" id="3.90.220.20">
    <property type="entry name" value="DNA methylase specificity domains"/>
    <property type="match status" value="2"/>
</dbReference>
<organism evidence="4 5">
    <name type="scientific">Aeromonas caviae</name>
    <name type="common">Aeromonas punctata</name>
    <dbReference type="NCBI Taxonomy" id="648"/>
    <lineage>
        <taxon>Bacteria</taxon>
        <taxon>Pseudomonadati</taxon>
        <taxon>Pseudomonadota</taxon>
        <taxon>Gammaproteobacteria</taxon>
        <taxon>Aeromonadales</taxon>
        <taxon>Aeromonadaceae</taxon>
        <taxon>Aeromonas</taxon>
    </lineage>
</organism>
<protein>
    <submittedName>
        <fullName evidence="4">Restriction endonuclease subunit S</fullName>
    </submittedName>
</protein>
<dbReference type="InterPro" id="IPR052021">
    <property type="entry name" value="Type-I_RS_S_subunit"/>
</dbReference>
<evidence type="ECO:0000256" key="1">
    <source>
        <dbReference type="ARBA" id="ARBA00010923"/>
    </source>
</evidence>
<dbReference type="Gene3D" id="1.10.287.1120">
    <property type="entry name" value="Bipartite methylase S protein"/>
    <property type="match status" value="1"/>
</dbReference>
<dbReference type="Proteomes" id="UP000266778">
    <property type="component" value="Chromosome"/>
</dbReference>
<dbReference type="GO" id="GO:0003677">
    <property type="term" value="F:DNA binding"/>
    <property type="evidence" value="ECO:0007669"/>
    <property type="project" value="UniProtKB-KW"/>
</dbReference>
<evidence type="ECO:0000313" key="4">
    <source>
        <dbReference type="EMBL" id="AXB06923.1"/>
    </source>
</evidence>
<dbReference type="Pfam" id="PF01420">
    <property type="entry name" value="Methylase_S"/>
    <property type="match status" value="2"/>
</dbReference>
<dbReference type="InterPro" id="IPR000055">
    <property type="entry name" value="Restrct_endonuc_typeI_TRD"/>
</dbReference>
<dbReference type="PANTHER" id="PTHR30408:SF12">
    <property type="entry name" value="TYPE I RESTRICTION ENZYME MJAVIII SPECIFICITY SUBUNIT"/>
    <property type="match status" value="1"/>
</dbReference>
<dbReference type="REBASE" id="254108">
    <property type="entry name" value="S.AcaR252I"/>
</dbReference>
<comment type="similarity">
    <text evidence="1">Belongs to the type-I restriction system S methylase family.</text>
</comment>
<reference evidence="4" key="1">
    <citation type="journal article" date="2019" name="J Environ">
        <title>Genetic characterization and potential molecular dissemination mechanism of tet (31) gene in Aeromonas caviae from an oxytetracycline wastewater treatment system.</title>
        <authorList>
            <person name="Shi Y."/>
            <person name="Tian Z."/>
            <person name="Leclercq S.O."/>
            <person name="Zhang H."/>
            <person name="Yang M."/>
            <person name="Zhang Y."/>
        </authorList>
    </citation>
    <scope>NUCLEOTIDE SEQUENCE</scope>
    <source>
        <strain evidence="4">T25-39</strain>
    </source>
</reference>
<dbReference type="PANTHER" id="PTHR30408">
    <property type="entry name" value="TYPE-1 RESTRICTION ENZYME ECOKI SPECIFICITY PROTEIN"/>
    <property type="match status" value="1"/>
</dbReference>
<dbReference type="SUPFAM" id="SSF116734">
    <property type="entry name" value="DNA methylase specificity domain"/>
    <property type="match status" value="2"/>
</dbReference>
<keyword evidence="3" id="KW-0238">DNA-binding</keyword>
<keyword evidence="4" id="KW-0378">Hydrolase</keyword>
<dbReference type="RefSeq" id="WP_119197680.1">
    <property type="nucleotide sequence ID" value="NZ_JAPEGQ010000066.1"/>
</dbReference>
<keyword evidence="4" id="KW-0255">Endonuclease</keyword>
<dbReference type="InterPro" id="IPR044946">
    <property type="entry name" value="Restrct_endonuc_typeI_TRD_sf"/>
</dbReference>
<evidence type="ECO:0000313" key="5">
    <source>
        <dbReference type="Proteomes" id="UP000266778"/>
    </source>
</evidence>
<accession>A0A3S7P5N5</accession>
<sequence>MSEVVATAQQGLAGKYHPYPEYKDSGVEWLGDMPSHWLTSKLRYMFTFGKGLTITKENLRDEGIPCVNYGEVHSKYGFEVDPTKHPLRCVEEDYLKTSSSSVLNVGDFVFADTSEDIDGSGNFTQLTGDVVTFAGYHTIIVRPIDKGSHRFFAYLFDSKEFRTAIRHAVKGVKVFSITQAILRGADIWLPSQDERQRIAAFLDYETARIDRLIAQQQRLIELLKEKRQAVISHAVTKGLNPDAPMKDSGIEWLGQVPEHWQCVPFGLLVSRADLGGNYLGGQEENGIPFLKMGNLGRGCIVLDKLECLEEGSSFDDAHRLSMGDFLFNTRNSLDLVGKVAVWHDELEFSLYNSNLLRVRFKKDFVSSPDFMGFVFNSSGALGWLALLAKGTTSVAAIYYKDLRSMVVPIPPVDEQNAISSFISKCLNRLDILEKKAIQSINLMNERRTALISAAVTGKIDLRGWTPPAEEAAA</sequence>
<dbReference type="EMBL" id="CP025706">
    <property type="protein sequence ID" value="AXB06923.1"/>
    <property type="molecule type" value="Genomic_DNA"/>
</dbReference>
<evidence type="ECO:0000256" key="3">
    <source>
        <dbReference type="ARBA" id="ARBA00023125"/>
    </source>
</evidence>
<dbReference type="AlphaFoldDB" id="A0A3S7P5N5"/>
<gene>
    <name evidence="4" type="ORF">C1C91_19900</name>
</gene>
<dbReference type="GO" id="GO:0009307">
    <property type="term" value="P:DNA restriction-modification system"/>
    <property type="evidence" value="ECO:0007669"/>
    <property type="project" value="UniProtKB-KW"/>
</dbReference>
<dbReference type="REBASE" id="254095">
    <property type="entry name" value="S.Aca2539II"/>
</dbReference>
<keyword evidence="2" id="KW-0680">Restriction system</keyword>
<dbReference type="GO" id="GO:0004519">
    <property type="term" value="F:endonuclease activity"/>
    <property type="evidence" value="ECO:0007669"/>
    <property type="project" value="UniProtKB-KW"/>
</dbReference>
<keyword evidence="4" id="KW-0540">Nuclease</keyword>